<keyword evidence="6" id="KW-1133">Transmembrane helix</keyword>
<protein>
    <recommendedName>
        <fullName evidence="10">MFS transporter</fullName>
    </recommendedName>
</protein>
<feature type="domain" description="ABC transporter" evidence="8">
    <location>
        <begin position="693"/>
        <end position="942"/>
    </location>
</feature>
<feature type="domain" description="ABC transporter" evidence="8">
    <location>
        <begin position="438"/>
        <end position="671"/>
    </location>
</feature>
<keyword evidence="6" id="KW-0472">Membrane</keyword>
<dbReference type="CDD" id="cd06174">
    <property type="entry name" value="MFS"/>
    <property type="match status" value="1"/>
</dbReference>
<evidence type="ECO:0000256" key="1">
    <source>
        <dbReference type="ARBA" id="ARBA00005417"/>
    </source>
</evidence>
<evidence type="ECO:0000256" key="4">
    <source>
        <dbReference type="ARBA" id="ARBA00022840"/>
    </source>
</evidence>
<feature type="transmembrane region" description="Helical" evidence="6">
    <location>
        <begin position="391"/>
        <end position="409"/>
    </location>
</feature>
<dbReference type="InterPro" id="IPR003593">
    <property type="entry name" value="AAA+_ATPase"/>
</dbReference>
<keyword evidence="5" id="KW-0029">Amino-acid transport</keyword>
<dbReference type="SMART" id="SM00382">
    <property type="entry name" value="AAA"/>
    <property type="match status" value="2"/>
</dbReference>
<dbReference type="PANTHER" id="PTHR43820:SF4">
    <property type="entry name" value="HIGH-AFFINITY BRANCHED-CHAIN AMINO ACID TRANSPORT ATP-BINDING PROTEIN LIVF"/>
    <property type="match status" value="1"/>
</dbReference>
<dbReference type="InterPro" id="IPR036259">
    <property type="entry name" value="MFS_trans_sf"/>
</dbReference>
<dbReference type="GO" id="GO:0015658">
    <property type="term" value="F:branched-chain amino acid transmembrane transporter activity"/>
    <property type="evidence" value="ECO:0007669"/>
    <property type="project" value="TreeGrafter"/>
</dbReference>
<feature type="transmembrane region" description="Helical" evidence="6">
    <location>
        <begin position="230"/>
        <end position="252"/>
    </location>
</feature>
<dbReference type="InterPro" id="IPR032823">
    <property type="entry name" value="BCA_ABC_TP_C"/>
</dbReference>
<dbReference type="SUPFAM" id="SSF103473">
    <property type="entry name" value="MFS general substrate transporter"/>
    <property type="match status" value="1"/>
</dbReference>
<dbReference type="InterPro" id="IPR003439">
    <property type="entry name" value="ABC_transporter-like_ATP-bd"/>
</dbReference>
<dbReference type="InterPro" id="IPR020846">
    <property type="entry name" value="MFS_dom"/>
</dbReference>
<dbReference type="InterPro" id="IPR011701">
    <property type="entry name" value="MFS"/>
</dbReference>
<reference evidence="9" key="1">
    <citation type="submission" date="2018-05" db="EMBL/GenBank/DDBJ databases">
        <authorList>
            <person name="Lanie J.A."/>
            <person name="Ng W.-L."/>
            <person name="Kazmierczak K.M."/>
            <person name="Andrzejewski T.M."/>
            <person name="Davidsen T.M."/>
            <person name="Wayne K.J."/>
            <person name="Tettelin H."/>
            <person name="Glass J.I."/>
            <person name="Rusch D."/>
            <person name="Podicherti R."/>
            <person name="Tsui H.-C.T."/>
            <person name="Winkler M.E."/>
        </authorList>
    </citation>
    <scope>NUCLEOTIDE SEQUENCE</scope>
</reference>
<proteinExistence type="inferred from homology"/>
<feature type="transmembrane region" description="Helical" evidence="6">
    <location>
        <begin position="143"/>
        <end position="162"/>
    </location>
</feature>
<evidence type="ECO:0000256" key="6">
    <source>
        <dbReference type="SAM" id="Phobius"/>
    </source>
</evidence>
<accession>A0A381PR08</accession>
<dbReference type="Pfam" id="PF07690">
    <property type="entry name" value="MFS_1"/>
    <property type="match status" value="1"/>
</dbReference>
<comment type="similarity">
    <text evidence="1">Belongs to the ABC transporter superfamily.</text>
</comment>
<dbReference type="InterPro" id="IPR017871">
    <property type="entry name" value="ABC_transporter-like_CS"/>
</dbReference>
<dbReference type="AlphaFoldDB" id="A0A381PR08"/>
<feature type="transmembrane region" description="Helical" evidence="6">
    <location>
        <begin position="264"/>
        <end position="284"/>
    </location>
</feature>
<keyword evidence="2" id="KW-0813">Transport</keyword>
<dbReference type="PROSITE" id="PS50850">
    <property type="entry name" value="MFS"/>
    <property type="match status" value="1"/>
</dbReference>
<feature type="transmembrane region" description="Helical" evidence="6">
    <location>
        <begin position="296"/>
        <end position="316"/>
    </location>
</feature>
<feature type="transmembrane region" description="Helical" evidence="6">
    <location>
        <begin position="361"/>
        <end position="379"/>
    </location>
</feature>
<dbReference type="PANTHER" id="PTHR43820">
    <property type="entry name" value="HIGH-AFFINITY BRANCHED-CHAIN AMINO ACID TRANSPORT ATP-BINDING PROTEIN LIVF"/>
    <property type="match status" value="1"/>
</dbReference>
<dbReference type="InterPro" id="IPR027417">
    <property type="entry name" value="P-loop_NTPase"/>
</dbReference>
<dbReference type="Gene3D" id="3.40.50.300">
    <property type="entry name" value="P-loop containing nucleotide triphosphate hydrolases"/>
    <property type="match status" value="2"/>
</dbReference>
<dbReference type="CDD" id="cd03224">
    <property type="entry name" value="ABC_TM1139_LivF_branched"/>
    <property type="match status" value="1"/>
</dbReference>
<feature type="transmembrane region" description="Helical" evidence="6">
    <location>
        <begin position="168"/>
        <end position="185"/>
    </location>
</feature>
<feature type="transmembrane region" description="Helical" evidence="6">
    <location>
        <begin position="322"/>
        <end position="349"/>
    </location>
</feature>
<dbReference type="EMBL" id="UINC01001039">
    <property type="protein sequence ID" value="SUZ68459.1"/>
    <property type="molecule type" value="Genomic_DNA"/>
</dbReference>
<dbReference type="Pfam" id="PF00005">
    <property type="entry name" value="ABC_tran"/>
    <property type="match status" value="2"/>
</dbReference>
<organism evidence="9">
    <name type="scientific">marine metagenome</name>
    <dbReference type="NCBI Taxonomy" id="408172"/>
    <lineage>
        <taxon>unclassified sequences</taxon>
        <taxon>metagenomes</taxon>
        <taxon>ecological metagenomes</taxon>
    </lineage>
</organism>
<feature type="transmembrane region" description="Helical" evidence="6">
    <location>
        <begin position="78"/>
        <end position="104"/>
    </location>
</feature>
<dbReference type="PROSITE" id="PS00211">
    <property type="entry name" value="ABC_TRANSPORTER_1"/>
    <property type="match status" value="1"/>
</dbReference>
<keyword evidence="6" id="KW-0812">Transmembrane</keyword>
<evidence type="ECO:0000313" key="9">
    <source>
        <dbReference type="EMBL" id="SUZ68459.1"/>
    </source>
</evidence>
<dbReference type="Gene3D" id="1.20.1250.20">
    <property type="entry name" value="MFS general substrate transporter like domains"/>
    <property type="match status" value="1"/>
</dbReference>
<evidence type="ECO:0000259" key="8">
    <source>
        <dbReference type="PROSITE" id="PS50893"/>
    </source>
</evidence>
<feature type="transmembrane region" description="Helical" evidence="6">
    <location>
        <begin position="43"/>
        <end position="66"/>
    </location>
</feature>
<feature type="domain" description="Major facilitator superfamily (MFS) profile" evidence="7">
    <location>
        <begin position="12"/>
        <end position="417"/>
    </location>
</feature>
<dbReference type="SUPFAM" id="SSF52540">
    <property type="entry name" value="P-loop containing nucleoside triphosphate hydrolases"/>
    <property type="match status" value="2"/>
</dbReference>
<name>A0A381PR08_9ZZZZ</name>
<dbReference type="GO" id="GO:0005524">
    <property type="term" value="F:ATP binding"/>
    <property type="evidence" value="ECO:0007669"/>
    <property type="project" value="UniProtKB-KW"/>
</dbReference>
<evidence type="ECO:0000259" key="7">
    <source>
        <dbReference type="PROSITE" id="PS50850"/>
    </source>
</evidence>
<evidence type="ECO:0000256" key="2">
    <source>
        <dbReference type="ARBA" id="ARBA00022448"/>
    </source>
</evidence>
<sequence>MRRIAGDGPIGALLVIFGLNAVDELDRSAFAILAPEIRDEFQLGFTGLLTFIAFVVAFALSLQVPIAALADRAPRVRLALIGATLWACFSFGTGLAAGVITLAIARTGSAIGKAVNDPTHNSLIADWFAPKDRPRAYAFHRGANAVGATLGPLLAGFTAYYWGWRTPFLLFAVPTLLVVVMGLKLKEPIRGSHERRLAGGDESAAATEEAPPSISEAWRMCWKIESLRRIFAATPFLAASLIGFGTLANLLYLEAYGLDERARGIVAAAAEPGQLIGLIIGAQVASRVVERDPGRILRFLAVVSTITAILSGIFAVVPNLGIAIAANVIIALCLAIVGPGIIAALSLAIPPRARSVGFSMGSLWVLPGLLVLPFIGWIADNWGIRTGMVMMVPVFFIGGLVIASGGNVISRDVEQVRKTALARSEVLQERRNGRIKLLLCQDLQVSYDGIQVLHDVNFEVEEGEIVALLGTNGAGKSTLLRAISGVVAADRGAVIFDGRDTTYAPPNEIARHGIIQMPGDAGVFPSLTVAENLDAAGWMRRGDQTGLQSDHQQIFDTFPELRDRRESVAADLSGGQQQMLALSMTLLTRPRLLMIDELSLGLAPVVVERLLQMVRDIAASGVSIVLVEQSANLALDIADTAYFLERGRVRFRGPAPELRERADLLRAVFLAEPSSLATSTEARAIDNEKVPVVEARSLTRHFGGIRAVDNVSFEVHPNEVVAFIGPNGAGKTTLFDLIGGSTPIEGGQVFLGGQDITRHAPSVRSRQGLGRSFQGARMFPTLTVKETLAVSLERWIRWGDPVTAALHLPMAYDSEQRIGHRVDELISKFGLDAFSHKLVAELSTGTRRIVDLACVAAHQPSVILLDEPSSGIAQSEVEALGGILLQMRQELNAALMVIEHDMTLVAEIADRVIALDRGSVIAEGTAQQVFDDDQVITAYLGRSEAALKRSGRTDSNDMTT</sequence>
<evidence type="ECO:0000256" key="5">
    <source>
        <dbReference type="ARBA" id="ARBA00022970"/>
    </source>
</evidence>
<keyword evidence="4" id="KW-0067">ATP-binding</keyword>
<dbReference type="Pfam" id="PF12399">
    <property type="entry name" value="BCA_ABC_TP_C"/>
    <property type="match status" value="1"/>
</dbReference>
<dbReference type="InterPro" id="IPR052156">
    <property type="entry name" value="BCAA_Transport_ATP-bd_LivF"/>
</dbReference>
<dbReference type="PROSITE" id="PS50893">
    <property type="entry name" value="ABC_TRANSPORTER_2"/>
    <property type="match status" value="2"/>
</dbReference>
<evidence type="ECO:0008006" key="10">
    <source>
        <dbReference type="Google" id="ProtNLM"/>
    </source>
</evidence>
<dbReference type="GO" id="GO:0015807">
    <property type="term" value="P:L-amino acid transport"/>
    <property type="evidence" value="ECO:0007669"/>
    <property type="project" value="TreeGrafter"/>
</dbReference>
<gene>
    <name evidence="9" type="ORF">METZ01_LOCUS21313</name>
</gene>
<keyword evidence="3" id="KW-0547">Nucleotide-binding</keyword>
<evidence type="ECO:0000256" key="3">
    <source>
        <dbReference type="ARBA" id="ARBA00022741"/>
    </source>
</evidence>
<dbReference type="GO" id="GO:0016887">
    <property type="term" value="F:ATP hydrolysis activity"/>
    <property type="evidence" value="ECO:0007669"/>
    <property type="project" value="InterPro"/>
</dbReference>